<keyword evidence="7" id="KW-0249">Electron transport</keyword>
<dbReference type="RefSeq" id="YP_009370842.1">
    <property type="nucleotide sequence ID" value="NC_034798.1"/>
</dbReference>
<dbReference type="InterPro" id="IPR003918">
    <property type="entry name" value="NADH_UbQ_OxRdtase"/>
</dbReference>
<feature type="transmembrane region" description="Helical" evidence="7">
    <location>
        <begin position="202"/>
        <end position="224"/>
    </location>
</feature>
<dbReference type="GO" id="GO:0031966">
    <property type="term" value="C:mitochondrial membrane"/>
    <property type="evidence" value="ECO:0007669"/>
    <property type="project" value="UniProtKB-SubCell"/>
</dbReference>
<feature type="transmembrane region" description="Helical" evidence="7">
    <location>
        <begin position="106"/>
        <end position="123"/>
    </location>
</feature>
<feature type="transmembrane region" description="Helical" evidence="7">
    <location>
        <begin position="69"/>
        <end position="94"/>
    </location>
</feature>
<evidence type="ECO:0000256" key="6">
    <source>
        <dbReference type="ARBA" id="ARBA00023136"/>
    </source>
</evidence>
<evidence type="ECO:0000256" key="3">
    <source>
        <dbReference type="ARBA" id="ARBA00009025"/>
    </source>
</evidence>
<dbReference type="PANTHER" id="PTHR43507">
    <property type="entry name" value="NADH-UBIQUINONE OXIDOREDUCTASE CHAIN 4"/>
    <property type="match status" value="1"/>
</dbReference>
<evidence type="ECO:0000256" key="2">
    <source>
        <dbReference type="ARBA" id="ARBA00004141"/>
    </source>
</evidence>
<dbReference type="GeneID" id="32891825"/>
<gene>
    <name evidence="9" type="primary">nad4</name>
</gene>
<feature type="transmembrane region" description="Helical" evidence="7">
    <location>
        <begin position="6"/>
        <end position="22"/>
    </location>
</feature>
<evidence type="ECO:0000256" key="7">
    <source>
        <dbReference type="RuleBase" id="RU003297"/>
    </source>
</evidence>
<dbReference type="GO" id="GO:0008137">
    <property type="term" value="F:NADH dehydrogenase (ubiquinone) activity"/>
    <property type="evidence" value="ECO:0007669"/>
    <property type="project" value="UniProtKB-UniRule"/>
</dbReference>
<dbReference type="NCBIfam" id="TIGR01972">
    <property type="entry name" value="NDH_I_M"/>
    <property type="match status" value="1"/>
</dbReference>
<sequence>MYLTNVIIITIGIAIFLNYPSNSRNITKYLSLVFSLILFLLSIITWIIYNPYESMFQFYFFIKNIKLSIHFGIDGISLLFIFLTTFLFPICMLYNWNKVDSIKNEFYFIMVSMELFLLVIFSVQNLLLFYIFFEIILVPLFILIGINNYKTRRIHASLLLFLYTLFGSLFMLITLLYLYFNFGSLNYNTLYSHSVDFETQKIFWILLFLSMSVKIPLFPFHIWLPEAHVEAPTEGSVILAGVLLKLGIYGFIRILIPVFYEASVFFMPLIFSIATISGIYASFSTLKQTDIKRIIAYSSIAHMSIGVVGLFTMQPVGLVGSILLMFSHGIVSGGLFLIIGMLYDRFKTKTIFYYSGITQLMPLISLFFFLFTLGNISFPGTSSFIGESMIMASIVDILPGIMFFLSIVLLACTLYSLLIYNRVFFGITRDYNIKYSFDATRREFHLIIPVILLMLWIGIYPIPFIELIESNVLFMLFNSTH</sequence>
<reference evidence="9" key="1">
    <citation type="journal article" date="2017" name="Genome Biol. Evol.">
        <title>Mitochondrial Genome Evolution and a Novel RNA Editing System in Deep-Branching Heteroloboseids.</title>
        <authorList>
            <person name="Yang J."/>
            <person name="Harding T."/>
            <person name="Kamikawa R."/>
            <person name="Simpson A.G.B."/>
            <person name="Roger A.J."/>
        </authorList>
    </citation>
    <scope>NUCLEOTIDE SEQUENCE</scope>
    <source>
        <strain evidence="9">AS12B</strain>
    </source>
</reference>
<evidence type="ECO:0000313" key="9">
    <source>
        <dbReference type="EMBL" id="ARO48008.1"/>
    </source>
</evidence>
<name>A0A1W6R285_9EUKA</name>
<evidence type="ECO:0000256" key="5">
    <source>
        <dbReference type="ARBA" id="ARBA00022989"/>
    </source>
</evidence>
<evidence type="ECO:0000259" key="8">
    <source>
        <dbReference type="Pfam" id="PF00361"/>
    </source>
</evidence>
<dbReference type="InterPro" id="IPR010227">
    <property type="entry name" value="NADH_Q_OxRdtase_chainM/4"/>
</dbReference>
<keyword evidence="4 7" id="KW-0812">Transmembrane</keyword>
<comment type="similarity">
    <text evidence="3 7">Belongs to the complex I subunit 4 family.</text>
</comment>
<dbReference type="GO" id="GO:0003954">
    <property type="term" value="F:NADH dehydrogenase activity"/>
    <property type="evidence" value="ECO:0007669"/>
    <property type="project" value="TreeGrafter"/>
</dbReference>
<feature type="transmembrane region" description="Helical" evidence="7">
    <location>
        <begin position="262"/>
        <end position="282"/>
    </location>
</feature>
<comment type="catalytic activity">
    <reaction evidence="7">
        <text>a ubiquinone + NADH + 5 H(+)(in) = a ubiquinol + NAD(+) + 4 H(+)(out)</text>
        <dbReference type="Rhea" id="RHEA:29091"/>
        <dbReference type="Rhea" id="RHEA-COMP:9565"/>
        <dbReference type="Rhea" id="RHEA-COMP:9566"/>
        <dbReference type="ChEBI" id="CHEBI:15378"/>
        <dbReference type="ChEBI" id="CHEBI:16389"/>
        <dbReference type="ChEBI" id="CHEBI:17976"/>
        <dbReference type="ChEBI" id="CHEBI:57540"/>
        <dbReference type="ChEBI" id="CHEBI:57945"/>
        <dbReference type="EC" id="7.1.1.2"/>
    </reaction>
</comment>
<feature type="transmembrane region" description="Helical" evidence="7">
    <location>
        <begin position="29"/>
        <end position="49"/>
    </location>
</feature>
<keyword evidence="7" id="KW-0830">Ubiquinone</keyword>
<dbReference type="PRINTS" id="PR01437">
    <property type="entry name" value="NUOXDRDTASE4"/>
</dbReference>
<dbReference type="Pfam" id="PF00361">
    <property type="entry name" value="Proton_antipo_M"/>
    <property type="match status" value="1"/>
</dbReference>
<dbReference type="PANTHER" id="PTHR43507:SF1">
    <property type="entry name" value="NADH-UBIQUINONE OXIDOREDUCTASE CHAIN 4"/>
    <property type="match status" value="1"/>
</dbReference>
<feature type="transmembrane region" description="Helical" evidence="7">
    <location>
        <begin position="318"/>
        <end position="339"/>
    </location>
</feature>
<keyword evidence="5 7" id="KW-1133">Transmembrane helix</keyword>
<organism evidence="9">
    <name type="scientific">Pharyngomonas kirbyi</name>
    <dbReference type="NCBI Taxonomy" id="63601"/>
    <lineage>
        <taxon>Eukaryota</taxon>
        <taxon>Discoba</taxon>
        <taxon>Heterolobosea</taxon>
        <taxon>Pharyngomonada</taxon>
        <taxon>Pharyngomonas</taxon>
    </lineage>
</organism>
<feature type="transmembrane region" description="Helical" evidence="7">
    <location>
        <begin position="158"/>
        <end position="182"/>
    </location>
</feature>
<feature type="domain" description="NADH:quinone oxidoreductase/Mrp antiporter transmembrane" evidence="8">
    <location>
        <begin position="124"/>
        <end position="407"/>
    </location>
</feature>
<dbReference type="InterPro" id="IPR001750">
    <property type="entry name" value="ND/Mrp_TM"/>
</dbReference>
<feature type="transmembrane region" description="Helical" evidence="7">
    <location>
        <begin position="351"/>
        <end position="377"/>
    </location>
</feature>
<keyword evidence="7" id="KW-0520">NAD</keyword>
<feature type="transmembrane region" description="Helical" evidence="7">
    <location>
        <begin position="397"/>
        <end position="423"/>
    </location>
</feature>
<comment type="subcellular location">
    <subcellularLocation>
        <location evidence="2">Membrane</location>
        <topology evidence="2">Multi-pass membrane protein</topology>
    </subcellularLocation>
    <subcellularLocation>
        <location evidence="7">Mitochondrion membrane</location>
        <topology evidence="7">Multi-pass membrane protein</topology>
    </subcellularLocation>
</comment>
<dbReference type="AlphaFoldDB" id="A0A1W6R285"/>
<dbReference type="GO" id="GO:0042773">
    <property type="term" value="P:ATP synthesis coupled electron transport"/>
    <property type="evidence" value="ECO:0007669"/>
    <property type="project" value="InterPro"/>
</dbReference>
<feature type="transmembrane region" description="Helical" evidence="7">
    <location>
        <begin position="294"/>
        <end position="312"/>
    </location>
</feature>
<keyword evidence="6 7" id="KW-0472">Membrane</keyword>
<feature type="transmembrane region" description="Helical" evidence="7">
    <location>
        <begin position="129"/>
        <end position="146"/>
    </location>
</feature>
<dbReference type="GO" id="GO:0015990">
    <property type="term" value="P:electron transport coupled proton transport"/>
    <property type="evidence" value="ECO:0007669"/>
    <property type="project" value="TreeGrafter"/>
</dbReference>
<dbReference type="EMBL" id="KX891215">
    <property type="protein sequence ID" value="ARO48008.1"/>
    <property type="molecule type" value="Genomic_DNA"/>
</dbReference>
<keyword evidence="7" id="KW-0813">Transport</keyword>
<protein>
    <recommendedName>
        <fullName evidence="7">NADH-ubiquinone oxidoreductase chain 4</fullName>
        <ecNumber evidence="7">7.1.1.2</ecNumber>
    </recommendedName>
</protein>
<dbReference type="EC" id="7.1.1.2" evidence="7"/>
<evidence type="ECO:0000256" key="4">
    <source>
        <dbReference type="ARBA" id="ARBA00022692"/>
    </source>
</evidence>
<feature type="transmembrane region" description="Helical" evidence="7">
    <location>
        <begin position="236"/>
        <end position="256"/>
    </location>
</feature>
<keyword evidence="7" id="KW-0679">Respiratory chain</keyword>
<evidence type="ECO:0000256" key="1">
    <source>
        <dbReference type="ARBA" id="ARBA00003257"/>
    </source>
</evidence>
<comment type="function">
    <text evidence="7">Core subunit of the mitochondrial membrane respiratory chain NADH dehydrogenase (Complex I) which catalyzes electron transfer from NADH through the respiratory chain, using ubiquinone as an electron acceptor. Essential for the catalytic activity and assembly of complex I.</text>
</comment>
<comment type="function">
    <text evidence="1">Core subunit of the mitochondrial membrane respiratory chain NADH dehydrogenase (Complex I) that is believed to belong to the minimal assembly required for catalysis. Complex I functions in the transfer of electrons from NADH to the respiratory chain. The immediate electron acceptor for the enzyme is believed to be ubiquinone.</text>
</comment>
<keyword evidence="7 9" id="KW-0496">Mitochondrion</keyword>
<geneLocation type="mitochondrion" evidence="9"/>
<feature type="transmembrane region" description="Helical" evidence="7">
    <location>
        <begin position="444"/>
        <end position="465"/>
    </location>
</feature>
<proteinExistence type="inferred from homology"/>
<dbReference type="GO" id="GO:0048039">
    <property type="term" value="F:ubiquinone binding"/>
    <property type="evidence" value="ECO:0007669"/>
    <property type="project" value="TreeGrafter"/>
</dbReference>
<accession>A0A1W6R285</accession>